<dbReference type="Proteomes" id="UP001370490">
    <property type="component" value="Unassembled WGS sequence"/>
</dbReference>
<proteinExistence type="predicted"/>
<dbReference type="GO" id="GO:0005886">
    <property type="term" value="C:plasma membrane"/>
    <property type="evidence" value="ECO:0007669"/>
    <property type="project" value="TreeGrafter"/>
</dbReference>
<dbReference type="AlphaFoldDB" id="A0AAN8UPW7"/>
<evidence type="ECO:0000256" key="4">
    <source>
        <dbReference type="SAM" id="Phobius"/>
    </source>
</evidence>
<evidence type="ECO:0008006" key="7">
    <source>
        <dbReference type="Google" id="ProtNLM"/>
    </source>
</evidence>
<comment type="subcellular location">
    <subcellularLocation>
        <location evidence="1">Membrane</location>
    </subcellularLocation>
</comment>
<feature type="transmembrane region" description="Helical" evidence="4">
    <location>
        <begin position="52"/>
        <end position="78"/>
    </location>
</feature>
<dbReference type="PANTHER" id="PTHR31234">
    <property type="entry name" value="LATE EMBRYOGENESIS ABUNDANT (LEA) HYDROXYPROLINE-RICH GLYCOPROTEIN FAMILY"/>
    <property type="match status" value="1"/>
</dbReference>
<keyword evidence="4" id="KW-1133">Transmembrane helix</keyword>
<comment type="caution">
    <text evidence="5">The sequence shown here is derived from an EMBL/GenBank/DDBJ whole genome shotgun (WGS) entry which is preliminary data.</text>
</comment>
<evidence type="ECO:0000256" key="2">
    <source>
        <dbReference type="ARBA" id="ARBA00023136"/>
    </source>
</evidence>
<gene>
    <name evidence="5" type="ORF">RJ641_016686</name>
</gene>
<feature type="region of interest" description="Disordered" evidence="3">
    <location>
        <begin position="1"/>
        <end position="30"/>
    </location>
</feature>
<keyword evidence="4" id="KW-0812">Transmembrane</keyword>
<dbReference type="PANTHER" id="PTHR31234:SF35">
    <property type="entry name" value="LATE EMBRYOGENESIS ABUNDANT (LEA) HYDROXYPROLINE-RICH GLYCOPROTEIN FAMILY"/>
    <property type="match status" value="1"/>
</dbReference>
<evidence type="ECO:0000256" key="3">
    <source>
        <dbReference type="SAM" id="MobiDB-lite"/>
    </source>
</evidence>
<dbReference type="GO" id="GO:0098542">
    <property type="term" value="P:defense response to other organism"/>
    <property type="evidence" value="ECO:0007669"/>
    <property type="project" value="InterPro"/>
</dbReference>
<keyword evidence="2 4" id="KW-0472">Membrane</keyword>
<dbReference type="EMBL" id="JBAMMX010000022">
    <property type="protein sequence ID" value="KAK6918264.1"/>
    <property type="molecule type" value="Genomic_DNA"/>
</dbReference>
<name>A0AAN8UPW7_9MAGN</name>
<evidence type="ECO:0000313" key="6">
    <source>
        <dbReference type="Proteomes" id="UP001370490"/>
    </source>
</evidence>
<reference evidence="5 6" key="1">
    <citation type="submission" date="2023-12" db="EMBL/GenBank/DDBJ databases">
        <title>A high-quality genome assembly for Dillenia turbinata (Dilleniales).</title>
        <authorList>
            <person name="Chanderbali A."/>
        </authorList>
    </citation>
    <scope>NUCLEOTIDE SEQUENCE [LARGE SCALE GENOMIC DNA]</scope>
    <source>
        <strain evidence="5">LSX21</strain>
        <tissue evidence="5">Leaf</tissue>
    </source>
</reference>
<protein>
    <recommendedName>
        <fullName evidence="7">Late embryogenesis abundant protein LEA-2 subgroup domain-containing protein</fullName>
    </recommendedName>
</protein>
<accession>A0AAN8UPW7</accession>
<organism evidence="5 6">
    <name type="scientific">Dillenia turbinata</name>
    <dbReference type="NCBI Taxonomy" id="194707"/>
    <lineage>
        <taxon>Eukaryota</taxon>
        <taxon>Viridiplantae</taxon>
        <taxon>Streptophyta</taxon>
        <taxon>Embryophyta</taxon>
        <taxon>Tracheophyta</taxon>
        <taxon>Spermatophyta</taxon>
        <taxon>Magnoliopsida</taxon>
        <taxon>eudicotyledons</taxon>
        <taxon>Gunneridae</taxon>
        <taxon>Pentapetalae</taxon>
        <taxon>Dilleniales</taxon>
        <taxon>Dilleniaceae</taxon>
        <taxon>Dillenia</taxon>
    </lineage>
</organism>
<dbReference type="InterPro" id="IPR044839">
    <property type="entry name" value="NDR1-like"/>
</dbReference>
<evidence type="ECO:0000256" key="1">
    <source>
        <dbReference type="ARBA" id="ARBA00004370"/>
    </source>
</evidence>
<sequence length="243" mass="27122">MEPEKPVLQKPPGYRDPTLPPVKPILPTHRKPVLPPSFPQQRRRGRTCCRTCCCICCSVFFILLLLLAIASAVFYVWFQPQLPEYHLRSFELSKFNFSTKSDGTYLDSKAVLRVEVKNSNKKIKVFHGKTQVKVTVGEDTDLGTANMGGFGLGTKNTTLLKFVTERRNGLVDDSVGTKLKKEFKNEKLVVVAEVKTSVGFGVNNLRTAKVEVSAVCGKNKDVTLKKLGDGTMPKCTFYLFKCP</sequence>
<keyword evidence="6" id="KW-1185">Reference proteome</keyword>
<evidence type="ECO:0000313" key="5">
    <source>
        <dbReference type="EMBL" id="KAK6918264.1"/>
    </source>
</evidence>